<name>A0ABR2WDD3_9FUNG</name>
<evidence type="ECO:0000313" key="1">
    <source>
        <dbReference type="EMBL" id="KAK9759516.1"/>
    </source>
</evidence>
<organism evidence="1 2">
    <name type="scientific">Basidiobolus ranarum</name>
    <dbReference type="NCBI Taxonomy" id="34480"/>
    <lineage>
        <taxon>Eukaryota</taxon>
        <taxon>Fungi</taxon>
        <taxon>Fungi incertae sedis</taxon>
        <taxon>Zoopagomycota</taxon>
        <taxon>Entomophthoromycotina</taxon>
        <taxon>Basidiobolomycetes</taxon>
        <taxon>Basidiobolales</taxon>
        <taxon>Basidiobolaceae</taxon>
        <taxon>Basidiobolus</taxon>
    </lineage>
</organism>
<protein>
    <recommendedName>
        <fullName evidence="3">Chitin-binding type-2 domain-containing protein</fullName>
    </recommendedName>
</protein>
<proteinExistence type="predicted"/>
<dbReference type="EMBL" id="JASJQH010003757">
    <property type="protein sequence ID" value="KAK9759516.1"/>
    <property type="molecule type" value="Genomic_DNA"/>
</dbReference>
<reference evidence="1 2" key="1">
    <citation type="submission" date="2023-04" db="EMBL/GenBank/DDBJ databases">
        <title>Genome of Basidiobolus ranarum AG-B5.</title>
        <authorList>
            <person name="Stajich J.E."/>
            <person name="Carter-House D."/>
            <person name="Gryganskyi A."/>
        </authorList>
    </citation>
    <scope>NUCLEOTIDE SEQUENCE [LARGE SCALE GENOMIC DNA]</scope>
    <source>
        <strain evidence="1 2">AG-B5</strain>
    </source>
</reference>
<evidence type="ECO:0008006" key="3">
    <source>
        <dbReference type="Google" id="ProtNLM"/>
    </source>
</evidence>
<accession>A0ABR2WDD3</accession>
<evidence type="ECO:0000313" key="2">
    <source>
        <dbReference type="Proteomes" id="UP001479436"/>
    </source>
</evidence>
<comment type="caution">
    <text evidence="1">The sequence shown here is derived from an EMBL/GenBank/DDBJ whole genome shotgun (WGS) entry which is preliminary data.</text>
</comment>
<dbReference type="Proteomes" id="UP001479436">
    <property type="component" value="Unassembled WGS sequence"/>
</dbReference>
<sequence>MPFLKRRLTTVTDAVSKDKTVTKSATEARSTHTIEEHKTISVVEHPTESAKRTTVTDAISKDKTVTKSATEARSTHTVEEHKTVSAVEHPTVSIERITVTDAISKEKTVTKSAPEVKSTHTIEDYRTVSVVEKANVPVKTITVTEAIADEKTVTESVAQVRPTFTVYVDEPTVSVITETINDYETVSVVEYSDARTITVTDGNEIMATQYVNDVRPTHTIYVTEPTEVEQQGVKTITVIANEISVTESEVKPTHTVYVVEQTEFLPTVTAEVIERYETIVVERHVESPVTIVTNVPTVYLETLTVAQACTPVTVTPTVTAAPITVTVTQAIATVTSTVTASLEDSTPKPTVALCENGAYKCVDSGFSPRFTVCANGKLDEYHCAAGTVCKDFQESIVCDWPTTQ</sequence>
<keyword evidence="2" id="KW-1185">Reference proteome</keyword>
<gene>
    <name evidence="1" type="ORF">K7432_017425</name>
</gene>